<evidence type="ECO:0000256" key="6">
    <source>
        <dbReference type="RuleBase" id="RU363076"/>
    </source>
</evidence>
<gene>
    <name evidence="7" type="ORF">ZMTM_13560</name>
</gene>
<name>A0A8D5FZM2_9PROT</name>
<dbReference type="PROSITE" id="PS50895">
    <property type="entry name" value="SURF1"/>
    <property type="match status" value="1"/>
</dbReference>
<evidence type="ECO:0000256" key="5">
    <source>
        <dbReference type="ARBA" id="ARBA00023136"/>
    </source>
</evidence>
<evidence type="ECO:0000313" key="7">
    <source>
        <dbReference type="EMBL" id="BCM25097.1"/>
    </source>
</evidence>
<feature type="transmembrane region" description="Helical" evidence="6">
    <location>
        <begin position="210"/>
        <end position="234"/>
    </location>
</feature>
<evidence type="ECO:0000256" key="1">
    <source>
        <dbReference type="ARBA" id="ARBA00004370"/>
    </source>
</evidence>
<dbReference type="GO" id="GO:0005886">
    <property type="term" value="C:plasma membrane"/>
    <property type="evidence" value="ECO:0007669"/>
    <property type="project" value="UniProtKB-SubCell"/>
</dbReference>
<dbReference type="KEGG" id="mpau:ZMTM_13560"/>
<keyword evidence="6" id="KW-1003">Cell membrane</keyword>
<feature type="transmembrane region" description="Helical" evidence="6">
    <location>
        <begin position="6"/>
        <end position="28"/>
    </location>
</feature>
<comment type="subcellular location">
    <subcellularLocation>
        <location evidence="6">Cell membrane</location>
        <topology evidence="6">Multi-pass membrane protein</topology>
    </subcellularLocation>
    <subcellularLocation>
        <location evidence="1">Membrane</location>
    </subcellularLocation>
</comment>
<organism evidence="7 8">
    <name type="scientific">Methyloradius palustris</name>
    <dbReference type="NCBI Taxonomy" id="2778876"/>
    <lineage>
        <taxon>Bacteria</taxon>
        <taxon>Pseudomonadati</taxon>
        <taxon>Pseudomonadota</taxon>
        <taxon>Betaproteobacteria</taxon>
        <taxon>Nitrosomonadales</taxon>
        <taxon>Methylophilaceae</taxon>
        <taxon>Methyloradius</taxon>
    </lineage>
</organism>
<accession>A0A8D5FZM2</accession>
<dbReference type="Proteomes" id="UP000826722">
    <property type="component" value="Chromosome"/>
</dbReference>
<keyword evidence="3 6" id="KW-0812">Transmembrane</keyword>
<keyword evidence="4 6" id="KW-1133">Transmembrane helix</keyword>
<evidence type="ECO:0000256" key="4">
    <source>
        <dbReference type="ARBA" id="ARBA00022989"/>
    </source>
</evidence>
<evidence type="ECO:0000313" key="8">
    <source>
        <dbReference type="Proteomes" id="UP000826722"/>
    </source>
</evidence>
<dbReference type="Pfam" id="PF02104">
    <property type="entry name" value="SURF1"/>
    <property type="match status" value="1"/>
</dbReference>
<evidence type="ECO:0000256" key="3">
    <source>
        <dbReference type="ARBA" id="ARBA00022692"/>
    </source>
</evidence>
<dbReference type="EMBL" id="AP024110">
    <property type="protein sequence ID" value="BCM25097.1"/>
    <property type="molecule type" value="Genomic_DNA"/>
</dbReference>
<comment type="similarity">
    <text evidence="2 6">Belongs to the SURF1 family.</text>
</comment>
<dbReference type="CDD" id="cd06662">
    <property type="entry name" value="SURF1"/>
    <property type="match status" value="1"/>
</dbReference>
<protein>
    <recommendedName>
        <fullName evidence="6">SURF1-like protein</fullName>
    </recommendedName>
</protein>
<dbReference type="AlphaFoldDB" id="A0A8D5FZM2"/>
<dbReference type="RefSeq" id="WP_221763222.1">
    <property type="nucleotide sequence ID" value="NZ_AP024110.1"/>
</dbReference>
<proteinExistence type="inferred from homology"/>
<reference evidence="7" key="1">
    <citation type="journal article" date="2021" name="Arch. Microbiol.">
        <title>Methyloradius palustris gen. nov., sp. nov., a methanol-oxidizing bacterium isolated from snow.</title>
        <authorList>
            <person name="Miyadera T."/>
            <person name="Kojima H."/>
            <person name="Fukui M."/>
        </authorList>
    </citation>
    <scope>NUCLEOTIDE SEQUENCE</scope>
    <source>
        <strain evidence="7">Zm11</strain>
    </source>
</reference>
<keyword evidence="8" id="KW-1185">Reference proteome</keyword>
<sequence length="251" mass="28567">MLGYQFKPSLLGALVTICCIPIFIKLGLWQYHKAQQKQALQDSYDQYLHADPVEIPELIAEPESWRYRQVKLTGTYETRYQILLDNQVNNEQVGYDVITPLHISNTDRYVLVDRGWIPAQDDHSTLPAIDTPAGEQQVVGQVWLPSSKFYSLDGPIAGAKPDWQMLWQNMDMKRYSASTPLKLSPVVIRLDAASQAGGFKREWQQPAERIGMYLSYAYQWFGFAVAAVAIYLFVSFKKISTPPAQAQTDLE</sequence>
<dbReference type="PANTHER" id="PTHR23427:SF2">
    <property type="entry name" value="SURFEIT LOCUS PROTEIN 1"/>
    <property type="match status" value="1"/>
</dbReference>
<dbReference type="PANTHER" id="PTHR23427">
    <property type="entry name" value="SURFEIT LOCUS PROTEIN"/>
    <property type="match status" value="1"/>
</dbReference>
<evidence type="ECO:0000256" key="2">
    <source>
        <dbReference type="ARBA" id="ARBA00007165"/>
    </source>
</evidence>
<keyword evidence="5 6" id="KW-0472">Membrane</keyword>
<dbReference type="InterPro" id="IPR002994">
    <property type="entry name" value="Surf1/Shy1"/>
</dbReference>
<dbReference type="InterPro" id="IPR045214">
    <property type="entry name" value="Surf1/Surf4"/>
</dbReference>